<keyword evidence="4" id="KW-1185">Reference proteome</keyword>
<gene>
    <name evidence="3" type="ordered locus">MLP_45320</name>
</gene>
<dbReference type="Proteomes" id="UP000007947">
    <property type="component" value="Chromosome"/>
</dbReference>
<dbReference type="NCBIfam" id="TIGR02385">
    <property type="entry name" value="RelE_StbE"/>
    <property type="match status" value="1"/>
</dbReference>
<dbReference type="RefSeq" id="WP_013865380.1">
    <property type="nucleotide sequence ID" value="NC_015635.1"/>
</dbReference>
<dbReference type="EMBL" id="AP012204">
    <property type="protein sequence ID" value="BAK37546.1"/>
    <property type="molecule type" value="Genomic_DNA"/>
</dbReference>
<protein>
    <recommendedName>
        <fullName evidence="5">Toxin</fullName>
    </recommendedName>
</protein>
<comment type="similarity">
    <text evidence="1">Belongs to the RelE toxin family.</text>
</comment>
<sequence length="87" mass="10165">MTHWHLETSPQFDKTARKLDQQTLHRVRAHLDQVCELEDPRTRGKGLTGKLAGYWRYRIGDYRVIVEIRDHALVIIAITIGHRSGVY</sequence>
<dbReference type="OrthoDB" id="5326046at2"/>
<dbReference type="AlphaFoldDB" id="F5XTU7"/>
<evidence type="ECO:0000313" key="3">
    <source>
        <dbReference type="EMBL" id="BAK37546.1"/>
    </source>
</evidence>
<dbReference type="InterPro" id="IPR035093">
    <property type="entry name" value="RelE/ParE_toxin_dom_sf"/>
</dbReference>
<dbReference type="PANTHER" id="PTHR35601:SF1">
    <property type="entry name" value="TOXIN RELE"/>
    <property type="match status" value="1"/>
</dbReference>
<keyword evidence="2" id="KW-1277">Toxin-antitoxin system</keyword>
<evidence type="ECO:0000313" key="4">
    <source>
        <dbReference type="Proteomes" id="UP000007947"/>
    </source>
</evidence>
<proteinExistence type="inferred from homology"/>
<dbReference type="Gene3D" id="3.30.2310.20">
    <property type="entry name" value="RelE-like"/>
    <property type="match status" value="1"/>
</dbReference>
<dbReference type="InterPro" id="IPR007712">
    <property type="entry name" value="RelE/ParE_toxin"/>
</dbReference>
<dbReference type="KEGG" id="mph:MLP_45320"/>
<reference evidence="3 4" key="1">
    <citation type="submission" date="2011-05" db="EMBL/GenBank/DDBJ databases">
        <title>Whole genome sequence of Microlunatus phosphovorus NM-1.</title>
        <authorList>
            <person name="Hosoyama A."/>
            <person name="Sasaki K."/>
            <person name="Harada T."/>
            <person name="Igarashi R."/>
            <person name="Kawakoshi A."/>
            <person name="Sasagawa M."/>
            <person name="Fukada J."/>
            <person name="Nakamura S."/>
            <person name="Katano Y."/>
            <person name="Hanada S."/>
            <person name="Kamagata Y."/>
            <person name="Nakamura N."/>
            <person name="Yamazaki S."/>
            <person name="Fujita N."/>
        </authorList>
    </citation>
    <scope>NUCLEOTIDE SEQUENCE [LARGE SCALE GENOMIC DNA]</scope>
    <source>
        <strain evidence="4">ATCC 700054 / DSM 10555 / JCM 9379 / NBRC 101784 / NCIMB 13414 / VKM Ac-1990 / NM-1</strain>
    </source>
</reference>
<name>F5XTU7_MICPN</name>
<evidence type="ECO:0000256" key="1">
    <source>
        <dbReference type="ARBA" id="ARBA00006226"/>
    </source>
</evidence>
<dbReference type="STRING" id="1032480.MLP_45320"/>
<dbReference type="eggNOG" id="COG2026">
    <property type="taxonomic scope" value="Bacteria"/>
</dbReference>
<dbReference type="SUPFAM" id="SSF143011">
    <property type="entry name" value="RelE-like"/>
    <property type="match status" value="1"/>
</dbReference>
<organism evidence="3 4">
    <name type="scientific">Microlunatus phosphovorus (strain ATCC 700054 / DSM 10555 / JCM 9379 / NBRC 101784 / NCIMB 13414 / VKM Ac-1990 / NM-1)</name>
    <dbReference type="NCBI Taxonomy" id="1032480"/>
    <lineage>
        <taxon>Bacteria</taxon>
        <taxon>Bacillati</taxon>
        <taxon>Actinomycetota</taxon>
        <taxon>Actinomycetes</taxon>
        <taxon>Propionibacteriales</taxon>
        <taxon>Propionibacteriaceae</taxon>
        <taxon>Microlunatus</taxon>
    </lineage>
</organism>
<dbReference type="HOGENOM" id="CLU_155761_1_1_11"/>
<evidence type="ECO:0000256" key="2">
    <source>
        <dbReference type="ARBA" id="ARBA00022649"/>
    </source>
</evidence>
<dbReference type="PANTHER" id="PTHR35601">
    <property type="entry name" value="TOXIN RELE"/>
    <property type="match status" value="1"/>
</dbReference>
<accession>F5XTU7</accession>
<evidence type="ECO:0008006" key="5">
    <source>
        <dbReference type="Google" id="ProtNLM"/>
    </source>
</evidence>
<dbReference type="Pfam" id="PF05016">
    <property type="entry name" value="ParE_toxin"/>
    <property type="match status" value="1"/>
</dbReference>